<feature type="region of interest" description="Disordered" evidence="1">
    <location>
        <begin position="325"/>
        <end position="375"/>
    </location>
</feature>
<protein>
    <submittedName>
        <fullName evidence="3">Uncharacterized protein LOC108815737</fullName>
    </submittedName>
</protein>
<accession>A0A6J0K6Y9</accession>
<dbReference type="GeneID" id="108815737"/>
<reference evidence="3" key="2">
    <citation type="submission" date="2025-08" db="UniProtKB">
        <authorList>
            <consortium name="RefSeq"/>
        </authorList>
    </citation>
    <scope>IDENTIFICATION</scope>
    <source>
        <tissue evidence="3">Leaf</tissue>
    </source>
</reference>
<gene>
    <name evidence="3" type="primary">LOC108815737</name>
</gene>
<feature type="compositionally biased region" description="Basic and acidic residues" evidence="1">
    <location>
        <begin position="83"/>
        <end position="92"/>
    </location>
</feature>
<organism evidence="2 3">
    <name type="scientific">Raphanus sativus</name>
    <name type="common">Radish</name>
    <name type="synonym">Raphanus raphanistrum var. sativus</name>
    <dbReference type="NCBI Taxonomy" id="3726"/>
    <lineage>
        <taxon>Eukaryota</taxon>
        <taxon>Viridiplantae</taxon>
        <taxon>Streptophyta</taxon>
        <taxon>Embryophyta</taxon>
        <taxon>Tracheophyta</taxon>
        <taxon>Spermatophyta</taxon>
        <taxon>Magnoliopsida</taxon>
        <taxon>eudicotyledons</taxon>
        <taxon>Gunneridae</taxon>
        <taxon>Pentapetalae</taxon>
        <taxon>rosids</taxon>
        <taxon>malvids</taxon>
        <taxon>Brassicales</taxon>
        <taxon>Brassicaceae</taxon>
        <taxon>Brassiceae</taxon>
        <taxon>Raphanus</taxon>
    </lineage>
</organism>
<keyword evidence="2" id="KW-1185">Reference proteome</keyword>
<dbReference type="KEGG" id="rsz:108815737"/>
<dbReference type="RefSeq" id="XP_018443747.1">
    <property type="nucleotide sequence ID" value="XM_018588245.1"/>
</dbReference>
<dbReference type="PANTHER" id="PTHR31286">
    <property type="entry name" value="GLYCINE-RICH CELL WALL STRUCTURAL PROTEIN 1.8-LIKE"/>
    <property type="match status" value="1"/>
</dbReference>
<dbReference type="PANTHER" id="PTHR31286:SF113">
    <property type="entry name" value="DUF4283 DOMAIN-CONTAINING PROTEIN"/>
    <property type="match status" value="1"/>
</dbReference>
<dbReference type="Proteomes" id="UP000504610">
    <property type="component" value="Chromosome 7"/>
</dbReference>
<evidence type="ECO:0000313" key="3">
    <source>
        <dbReference type="RefSeq" id="XP_018443747.1"/>
    </source>
</evidence>
<evidence type="ECO:0000313" key="2">
    <source>
        <dbReference type="Proteomes" id="UP000504610"/>
    </source>
</evidence>
<proteinExistence type="predicted"/>
<feature type="region of interest" description="Disordered" evidence="1">
    <location>
        <begin position="136"/>
        <end position="182"/>
    </location>
</feature>
<dbReference type="AlphaFoldDB" id="A0A6J0K6Y9"/>
<dbReference type="InterPro" id="IPR040256">
    <property type="entry name" value="At4g02000-like"/>
</dbReference>
<feature type="compositionally biased region" description="Basic and acidic residues" evidence="1">
    <location>
        <begin position="151"/>
        <end position="175"/>
    </location>
</feature>
<name>A0A6J0K6Y9_RAPSA</name>
<reference evidence="2" key="1">
    <citation type="journal article" date="2019" name="Database">
        <title>The radish genome database (RadishGD): an integrated information resource for radish genomics.</title>
        <authorList>
            <person name="Yu H.J."/>
            <person name="Baek S."/>
            <person name="Lee Y.J."/>
            <person name="Cho A."/>
            <person name="Mun J.H."/>
        </authorList>
    </citation>
    <scope>NUCLEOTIDE SEQUENCE [LARGE SCALE GENOMIC DNA]</scope>
    <source>
        <strain evidence="2">cv. WK10039</strain>
    </source>
</reference>
<evidence type="ECO:0000256" key="1">
    <source>
        <dbReference type="SAM" id="MobiDB-lite"/>
    </source>
</evidence>
<dbReference type="OrthoDB" id="1130692at2759"/>
<feature type="region of interest" description="Disordered" evidence="1">
    <location>
        <begin position="71"/>
        <end position="93"/>
    </location>
</feature>
<sequence>MRVLVVVDAFKELCFETSVDFTGGEFYEGEEVPILLRYEKLFGYCETCGSLCHHEAKCPLMKGFKHHSERKVEGSEGNGGWHEGNKHDDKARSYKGVLLNGNGARQNRERDTREYYGKGKGKMVEDTDSKWVRVADRSNRKNVGAKGNNRGRVEEERYKSSRREDTKQIEQERNKTVSPRHMNAQQQLHEEAQEEGEIRNEVEVNGLPPSEGFKEALARTQAVGQEVVSDPIDTEKGLKQLHGLVEGQLKIGEDEVMDWDDLEAVDDLPEPTAEELAATTLELEEHAGSEDTEAQTVTEEATEQKFEEEAMQNVTKKRLFKSTLSTAASSKMRNAKALASPRKRAPVRAGSRQGENRHQQESKIASNLLAVHQKP</sequence>